<dbReference type="InParanoid" id="I7ME98"/>
<keyword evidence="1" id="KW-0472">Membrane</keyword>
<dbReference type="Gene3D" id="3.30.450.20">
    <property type="entry name" value="PAS domain"/>
    <property type="match status" value="1"/>
</dbReference>
<dbReference type="Proteomes" id="UP000009168">
    <property type="component" value="Unassembled WGS sequence"/>
</dbReference>
<proteinExistence type="predicted"/>
<dbReference type="KEGG" id="tet:TTHERM_00275780"/>
<evidence type="ECO:0000256" key="1">
    <source>
        <dbReference type="SAM" id="Phobius"/>
    </source>
</evidence>
<gene>
    <name evidence="2" type="ORF">TTHERM_00275780</name>
</gene>
<dbReference type="RefSeq" id="XP_001016019.2">
    <property type="nucleotide sequence ID" value="XM_001016019.2"/>
</dbReference>
<organism evidence="2 3">
    <name type="scientific">Tetrahymena thermophila (strain SB210)</name>
    <dbReference type="NCBI Taxonomy" id="312017"/>
    <lineage>
        <taxon>Eukaryota</taxon>
        <taxon>Sar</taxon>
        <taxon>Alveolata</taxon>
        <taxon>Ciliophora</taxon>
        <taxon>Intramacronucleata</taxon>
        <taxon>Oligohymenophorea</taxon>
        <taxon>Hymenostomatida</taxon>
        <taxon>Tetrahymenina</taxon>
        <taxon>Tetrahymenidae</taxon>
        <taxon>Tetrahymena</taxon>
    </lineage>
</organism>
<keyword evidence="1" id="KW-1133">Transmembrane helix</keyword>
<feature type="transmembrane region" description="Helical" evidence="1">
    <location>
        <begin position="368"/>
        <end position="392"/>
    </location>
</feature>
<evidence type="ECO:0000313" key="2">
    <source>
        <dbReference type="EMBL" id="EAR95774.2"/>
    </source>
</evidence>
<sequence>MGYIMQEISTQQQIYFEKQRLHNYVYLNKIISELQYQALSNDMTTLEAIYKKIVNQQLIKSSQYRQKECSVIAQSMNLCPLDINEEQKKNMNWVNLWFHREILKSQDLQDDEKHFFELNKYFQFYTRSIYDYRKDQLFIATWIYNTYNTSLMVAAPGQSYNYTGITFQICQPGKHIVDYDPRCRSWYQQALQQEGQVFIEPYQFSFDGNIGMTISTKIFDDFGNMLSIISIDYDISELITNIFQPQDQQQVGDQEGYTVFFHEKNMTIFYHKNWSRFSKQTFSWPDFEYLQNETYPNMQKDKASFTQQVSDSIKFAHTYNYSIENMTNIDNFFQSFEKDGVKYLIYPIQVTSVVYANKNKKKNQIVMFVARSFVILFIIFCAVMHYAAVLYYQIDIPLRMLQAYFMQELTRQKIIKFGQQTRQKEHNLSKKSEFKKLSEKKGKILESINQKDQGIDLNDQDSLQQQLFNYKDKKFMSDNISKNNNYSGLNNQQNQQIPQSQSQIQSNQNLFFNQQNIFNQQDLVTTAPIQSNKNSNENNPKIKQNVQCLSPLKQTRSIHQSQYYYLSQNPELASQNQRFQQQNGISKYLYSETSQHKGNYNMGSKTDNFSQNIFKLNPSPRRKLTGSKGRMNANRKIQEKIEERSQNQMISRQLRQIAVFSEKDMKQVLNIKLTDIPIMFHEMQIIISTIQEFSEIIQYLEGGYEETQDEWEKLTRLRQALKVFRYVKNFNAQVLVYKEIGNILLDKYEFKQCIEYYQQSLIVSLQHNYIPTIQALFDMFRNRNQCNLQKIDPNYLRSLLPTLYICGFAVSEIGFSLSASIYEKNGNIESLNWLRLSKEYLNTSFNICNLINEENLKKIEIQIFIKLTQSEVNIHLNDLFSAQSEFKAALQLLQTLKHEIDRNKNKNQQIFFSYQQISNYFSLIQGVFLIKQEKYYQACQKFTDYLEFSSIYYFRSKALKYIKDTFDKFNLVSKKINLMYSRFQNNDSYNIFILFQSTQNIVFGNKTNTQQVNSIQTKNRVNSFAKKIIKQNLNELAWIQQYQEAIFQYLKEHFLQRADKIFLAGYDQEFKVLQHLFPFENNSYQLRSQKILRDFLNGNNELQSKFNKKIYGQQQSLNYNNISMSNNQQFNTNQQEIDNNRRKERLTSQGTLFSRKDSNQITFSEDYETIFQQIGKPQISWEEAFFNLIKEVIQQYNEKQLLKENNLQQNKKIMLVTFCFYSTQSPIPDQNLFQEKLKFVTKMMPQHPKILNFFLPLAREQSNIAAYKSQIIENHRDEIDQSSSNQKNTQSFQLSQLTNDLTTINGESLNFIPPMHNNETKFFPKNGDINHNHDKEVIGNKQIINFMNDNQIIDLSKNQLNSFTRDCLNNSKGDSNANYLQKEELQNYTDENTELFNISQSSDSLNNRNNLQDLKKEKILLEKNITKSNKNKESSNQFSNFFYQERDSQQQKPKDLSDIKINQEQKQPEKENKITQENPFPSLINIDFQKFYIFSNQSQMFYYLSKLRHKKIDFHKVFDALFK</sequence>
<protein>
    <submittedName>
        <fullName evidence="2">Transmembrane protein, putative</fullName>
    </submittedName>
</protein>
<keyword evidence="1 2" id="KW-0812">Transmembrane</keyword>
<accession>I7ME98</accession>
<dbReference type="EMBL" id="GG662703">
    <property type="protein sequence ID" value="EAR95774.2"/>
    <property type="molecule type" value="Genomic_DNA"/>
</dbReference>
<dbReference type="Pfam" id="PF22673">
    <property type="entry name" value="MCP-like_PDC_1"/>
    <property type="match status" value="1"/>
</dbReference>
<keyword evidence="3" id="KW-1185">Reference proteome</keyword>
<reference evidence="3" key="1">
    <citation type="journal article" date="2006" name="PLoS Biol.">
        <title>Macronuclear genome sequence of the ciliate Tetrahymena thermophila, a model eukaryote.</title>
        <authorList>
            <person name="Eisen J.A."/>
            <person name="Coyne R.S."/>
            <person name="Wu M."/>
            <person name="Wu D."/>
            <person name="Thiagarajan M."/>
            <person name="Wortman J.R."/>
            <person name="Badger J.H."/>
            <person name="Ren Q."/>
            <person name="Amedeo P."/>
            <person name="Jones K.M."/>
            <person name="Tallon L.J."/>
            <person name="Delcher A.L."/>
            <person name="Salzberg S.L."/>
            <person name="Silva J.C."/>
            <person name="Haas B.J."/>
            <person name="Majoros W.H."/>
            <person name="Farzad M."/>
            <person name="Carlton J.M."/>
            <person name="Smith R.K. Jr."/>
            <person name="Garg J."/>
            <person name="Pearlman R.E."/>
            <person name="Karrer K.M."/>
            <person name="Sun L."/>
            <person name="Manning G."/>
            <person name="Elde N.C."/>
            <person name="Turkewitz A.P."/>
            <person name="Asai D.J."/>
            <person name="Wilkes D.E."/>
            <person name="Wang Y."/>
            <person name="Cai H."/>
            <person name="Collins K."/>
            <person name="Stewart B.A."/>
            <person name="Lee S.R."/>
            <person name="Wilamowska K."/>
            <person name="Weinberg Z."/>
            <person name="Ruzzo W.L."/>
            <person name="Wloga D."/>
            <person name="Gaertig J."/>
            <person name="Frankel J."/>
            <person name="Tsao C.-C."/>
            <person name="Gorovsky M.A."/>
            <person name="Keeling P.J."/>
            <person name="Waller R.F."/>
            <person name="Patron N.J."/>
            <person name="Cherry J.M."/>
            <person name="Stover N.A."/>
            <person name="Krieger C.J."/>
            <person name="del Toro C."/>
            <person name="Ryder H.F."/>
            <person name="Williamson S.C."/>
            <person name="Barbeau R.A."/>
            <person name="Hamilton E.P."/>
            <person name="Orias E."/>
        </authorList>
    </citation>
    <scope>NUCLEOTIDE SEQUENCE [LARGE SCALE GENOMIC DNA]</scope>
    <source>
        <strain evidence="3">SB210</strain>
    </source>
</reference>
<evidence type="ECO:0000313" key="3">
    <source>
        <dbReference type="Proteomes" id="UP000009168"/>
    </source>
</evidence>
<dbReference type="GeneID" id="7822678"/>
<name>I7ME98_TETTS</name>